<dbReference type="STRING" id="266748.HY04_07395"/>
<sequence length="399" mass="47186">MDTERKIFIELRKAVSTKLGKEISSSSHCDELSIELKKIGFIINAQTFRRFFGLIKSSGNFHIFTLDALSQYCEFPDFSSFKKNLIENELDIFFGDLDGKHPEFNYWALSENICRKIIDSPSMLASVHHQLVKYPLARTFFIEHHPLRDLAGTVYAQYFHDYLKYEHANEAKLFAYGFLYMSAFLTENGEFMEIYAQKIRETELTSEVYVLPAARKFGVALLQSWLKKDERYFKETYNQMLVARETYKESSEKSVCSFEYAVLEHLIFTDKTEEMRFLIENNTFQIHRDREFVPQDRKENHEVCWNIMCAVAYLKMEEYAECEIYLNKVHLGELSLGWKKYYSILFYFVKYEFANFEEKLVIENKLSGLIEDTHMVYFSKQLKSLVNKNLENKNFAAIS</sequence>
<dbReference type="KEGG" id="cant:NCTC13489_02487"/>
<evidence type="ECO:0000313" key="1">
    <source>
        <dbReference type="EMBL" id="KEY18334.1"/>
    </source>
</evidence>
<evidence type="ECO:0000313" key="3">
    <source>
        <dbReference type="Proteomes" id="UP000028349"/>
    </source>
</evidence>
<reference evidence="2 4" key="2">
    <citation type="submission" date="2018-12" db="EMBL/GenBank/DDBJ databases">
        <authorList>
            <consortium name="Pathogen Informatics"/>
        </authorList>
    </citation>
    <scope>NUCLEOTIDE SEQUENCE [LARGE SCALE GENOMIC DNA]</scope>
    <source>
        <strain evidence="2 4">NCTC13489</strain>
    </source>
</reference>
<gene>
    <name evidence="1" type="ORF">HY04_07395</name>
    <name evidence="2" type="ORF">NCTC13489_02487</name>
</gene>
<dbReference type="AlphaFoldDB" id="A0A448NU21"/>
<name>A0A448NU21_9FLAO</name>
<organism evidence="2 4">
    <name type="scientific">Kaistella antarctica</name>
    <dbReference type="NCBI Taxonomy" id="266748"/>
    <lineage>
        <taxon>Bacteria</taxon>
        <taxon>Pseudomonadati</taxon>
        <taxon>Bacteroidota</taxon>
        <taxon>Flavobacteriia</taxon>
        <taxon>Flavobacteriales</taxon>
        <taxon>Weeksellaceae</taxon>
        <taxon>Chryseobacterium group</taxon>
        <taxon>Kaistella</taxon>
    </lineage>
</organism>
<reference evidence="1 3" key="1">
    <citation type="submission" date="2014-07" db="EMBL/GenBank/DDBJ databases">
        <authorList>
            <person name="Pisani N.G."/>
            <person name="Newman J.D."/>
        </authorList>
    </citation>
    <scope>NUCLEOTIDE SEQUENCE [LARGE SCALE GENOMIC DNA]</scope>
    <source>
        <strain evidence="1 3">LMG 24720</strain>
    </source>
</reference>
<proteinExistence type="predicted"/>
<protein>
    <submittedName>
        <fullName evidence="2">Uncharacterized protein</fullName>
    </submittedName>
</protein>
<evidence type="ECO:0000313" key="2">
    <source>
        <dbReference type="EMBL" id="VEI01022.1"/>
    </source>
</evidence>
<dbReference type="Proteomes" id="UP000270036">
    <property type="component" value="Chromosome"/>
</dbReference>
<dbReference type="EMBL" id="JPEP01000002">
    <property type="protein sequence ID" value="KEY18334.1"/>
    <property type="molecule type" value="Genomic_DNA"/>
</dbReference>
<accession>A0A448NU21</accession>
<evidence type="ECO:0000313" key="4">
    <source>
        <dbReference type="Proteomes" id="UP000270036"/>
    </source>
</evidence>
<dbReference type="Proteomes" id="UP000028349">
    <property type="component" value="Unassembled WGS sequence"/>
</dbReference>
<keyword evidence="3" id="KW-1185">Reference proteome</keyword>
<dbReference type="EMBL" id="LR134441">
    <property type="protein sequence ID" value="VEI01022.1"/>
    <property type="molecule type" value="Genomic_DNA"/>
</dbReference>
<dbReference type="OrthoDB" id="864024at2"/>
<dbReference type="RefSeq" id="WP_034718623.1">
    <property type="nucleotide sequence ID" value="NZ_FOIX01000001.1"/>
</dbReference>